<name>A0A1M5UUF0_9BURK</name>
<dbReference type="Proteomes" id="UP000184226">
    <property type="component" value="Unassembled WGS sequence"/>
</dbReference>
<dbReference type="PANTHER" id="PTHR48207:SF3">
    <property type="entry name" value="SUCCINATE--HYDROXYMETHYLGLUTARATE COA-TRANSFERASE"/>
    <property type="match status" value="1"/>
</dbReference>
<accession>A0A1M5UUF0</accession>
<keyword evidence="3" id="KW-1185">Reference proteome</keyword>
<dbReference type="AlphaFoldDB" id="A0A1M5UUF0"/>
<dbReference type="STRING" id="658167.SAMN04488135_104117"/>
<evidence type="ECO:0000256" key="1">
    <source>
        <dbReference type="ARBA" id="ARBA00022679"/>
    </source>
</evidence>
<dbReference type="InterPro" id="IPR003673">
    <property type="entry name" value="CoA-Trfase_fam_III"/>
</dbReference>
<organism evidence="2 3">
    <name type="scientific">Pollutimonas bauzanensis</name>
    <dbReference type="NCBI Taxonomy" id="658167"/>
    <lineage>
        <taxon>Bacteria</taxon>
        <taxon>Pseudomonadati</taxon>
        <taxon>Pseudomonadota</taxon>
        <taxon>Betaproteobacteria</taxon>
        <taxon>Burkholderiales</taxon>
        <taxon>Alcaligenaceae</taxon>
        <taxon>Pollutimonas</taxon>
    </lineage>
</organism>
<dbReference type="EMBL" id="FQXE01000004">
    <property type="protein sequence ID" value="SHH66574.1"/>
    <property type="molecule type" value="Genomic_DNA"/>
</dbReference>
<dbReference type="Pfam" id="PF02515">
    <property type="entry name" value="CoA_transf_3"/>
    <property type="match status" value="1"/>
</dbReference>
<evidence type="ECO:0000313" key="2">
    <source>
        <dbReference type="EMBL" id="SHH66574.1"/>
    </source>
</evidence>
<dbReference type="InterPro" id="IPR023606">
    <property type="entry name" value="CoA-Trfase_III_dom_1_sf"/>
</dbReference>
<gene>
    <name evidence="2" type="ORF">SAMN04488135_104117</name>
</gene>
<dbReference type="PANTHER" id="PTHR48207">
    <property type="entry name" value="SUCCINATE--HYDROXYMETHYLGLUTARATE COA-TRANSFERASE"/>
    <property type="match status" value="1"/>
</dbReference>
<dbReference type="InterPro" id="IPR044855">
    <property type="entry name" value="CoA-Trfase_III_dom3_sf"/>
</dbReference>
<protein>
    <submittedName>
        <fullName evidence="2">Crotonobetainyl-CoA:carnitine CoA-transferase CaiB</fullName>
    </submittedName>
</protein>
<dbReference type="SUPFAM" id="SSF89796">
    <property type="entry name" value="CoA-transferase family III (CaiB/BaiF)"/>
    <property type="match status" value="1"/>
</dbReference>
<dbReference type="GO" id="GO:0008410">
    <property type="term" value="F:CoA-transferase activity"/>
    <property type="evidence" value="ECO:0007669"/>
    <property type="project" value="TreeGrafter"/>
</dbReference>
<dbReference type="InterPro" id="IPR050483">
    <property type="entry name" value="CoA-transferase_III_domain"/>
</dbReference>
<reference evidence="2 3" key="1">
    <citation type="submission" date="2016-11" db="EMBL/GenBank/DDBJ databases">
        <authorList>
            <person name="Jaros S."/>
            <person name="Januszkiewicz K."/>
            <person name="Wedrychowicz H."/>
        </authorList>
    </citation>
    <scope>NUCLEOTIDE SEQUENCE [LARGE SCALE GENOMIC DNA]</scope>
    <source>
        <strain evidence="2 3">CGMCC 1.10190</strain>
    </source>
</reference>
<evidence type="ECO:0000313" key="3">
    <source>
        <dbReference type="Proteomes" id="UP000184226"/>
    </source>
</evidence>
<sequence>MNCDDTPAAPMSRPLRDIRVLDLTNVLAGPFCCHQLAHMGAEVIKVETPGTGDLARQLGADHELNKGLMGVSFLAQNAGKKSITINLKHPSGKEAFLRLLRTADVVVENFRPGVMERLGLGFERLRAERPRLVYCAISGFGQNGPLRNLPAYDQIVQGMSGAMSITGDAGTAPYRVGYPIADTIGGMTAAFAVAAALAEKDRQQARFIDVSMLEATISTMGWALSNLLNAGHAPEPMGNENITASPSGTFQTGQGMLNIAANKQEQFEALCQVIGRPELAADPRFSQRQARLQHRYELKEEIELALAAQTSLHWWELLTSAGVPSGPVYSVEEAVAHPQIQERGMIGRFSDVPGVGRDIRVARTGFRLDGQALAVDSPPPTLGQHSAEVLRELGYSEQDIEKLRQENAI</sequence>
<dbReference type="Gene3D" id="3.40.50.10540">
    <property type="entry name" value="Crotonobetainyl-coa:carnitine coa-transferase, domain 1"/>
    <property type="match status" value="1"/>
</dbReference>
<proteinExistence type="predicted"/>
<dbReference type="Gene3D" id="3.30.1540.10">
    <property type="entry name" value="formyl-coa transferase, domain 3"/>
    <property type="match status" value="1"/>
</dbReference>
<keyword evidence="1 2" id="KW-0808">Transferase</keyword>